<comment type="caution">
    <text evidence="7">The sequence shown here is derived from an EMBL/GenBank/DDBJ whole genome shotgun (WGS) entry which is preliminary data.</text>
</comment>
<dbReference type="PANTHER" id="PTHR33317">
    <property type="entry name" value="POLYNUCLEOTIDYL TRANSFERASE, RIBONUCLEASE H-LIKE SUPERFAMILY PROTEIN"/>
    <property type="match status" value="1"/>
</dbReference>
<evidence type="ECO:0000256" key="1">
    <source>
        <dbReference type="ARBA" id="ARBA00022490"/>
    </source>
</evidence>
<comment type="similarity">
    <text evidence="5">Belongs to the YqgF HJR family.</text>
</comment>
<protein>
    <recommendedName>
        <fullName evidence="5">Putative pre-16S rRNA nuclease</fullName>
        <ecNumber evidence="5">3.1.-.-</ecNumber>
    </recommendedName>
</protein>
<evidence type="ECO:0000256" key="5">
    <source>
        <dbReference type="HAMAP-Rule" id="MF_00651"/>
    </source>
</evidence>
<dbReference type="EMBL" id="JACHVC010000006">
    <property type="protein sequence ID" value="MBC2605640.1"/>
    <property type="molecule type" value="Genomic_DNA"/>
</dbReference>
<dbReference type="GO" id="GO:0000967">
    <property type="term" value="P:rRNA 5'-end processing"/>
    <property type="evidence" value="ECO:0007669"/>
    <property type="project" value="UniProtKB-UniRule"/>
</dbReference>
<accession>A0A7X1B760</accession>
<dbReference type="HAMAP" id="MF_00651">
    <property type="entry name" value="Nuclease_YqgF"/>
    <property type="match status" value="1"/>
</dbReference>
<dbReference type="SMART" id="SM00732">
    <property type="entry name" value="YqgFc"/>
    <property type="match status" value="1"/>
</dbReference>
<dbReference type="InterPro" id="IPR006641">
    <property type="entry name" value="YqgF/RNaseH-like_dom"/>
</dbReference>
<evidence type="ECO:0000313" key="8">
    <source>
        <dbReference type="Proteomes" id="UP000526501"/>
    </source>
</evidence>
<comment type="subcellular location">
    <subcellularLocation>
        <location evidence="5">Cytoplasm</location>
    </subcellularLocation>
</comment>
<dbReference type="Gene3D" id="3.30.420.140">
    <property type="entry name" value="YqgF/RNase H-like domain"/>
    <property type="match status" value="1"/>
</dbReference>
<dbReference type="GO" id="GO:0005829">
    <property type="term" value="C:cytosol"/>
    <property type="evidence" value="ECO:0007669"/>
    <property type="project" value="TreeGrafter"/>
</dbReference>
<keyword evidence="8" id="KW-1185">Reference proteome</keyword>
<sequence>MRCIGVDYGERRVGVAYGDEIGVATPLPAIVKATEAERIDALAELARQRRATAFVFGYPYNMDGSVGFKAKEVDAFIEKLLLKIQLPVHRLDERLTSVEASKSFPKGRNDELRRSGKIDSVAASLILQDYLNQNIALPEYDPYAEVDEENGY</sequence>
<keyword evidence="4 5" id="KW-0378">Hydrolase</keyword>
<name>A0A7X1B760_9BACT</name>
<dbReference type="RefSeq" id="WP_185659508.1">
    <property type="nucleotide sequence ID" value="NZ_CAWPOO010000006.1"/>
</dbReference>
<evidence type="ECO:0000313" key="7">
    <source>
        <dbReference type="EMBL" id="MBC2605640.1"/>
    </source>
</evidence>
<keyword evidence="1 5" id="KW-0963">Cytoplasm</keyword>
<evidence type="ECO:0000259" key="6">
    <source>
        <dbReference type="SMART" id="SM00732"/>
    </source>
</evidence>
<dbReference type="AlphaFoldDB" id="A0A7X1B760"/>
<gene>
    <name evidence="7" type="primary">ruvX</name>
    <name evidence="7" type="ORF">H5P27_06250</name>
</gene>
<organism evidence="7 8">
    <name type="scientific">Pelagicoccus albus</name>
    <dbReference type="NCBI Taxonomy" id="415222"/>
    <lineage>
        <taxon>Bacteria</taxon>
        <taxon>Pseudomonadati</taxon>
        <taxon>Verrucomicrobiota</taxon>
        <taxon>Opitutia</taxon>
        <taxon>Puniceicoccales</taxon>
        <taxon>Pelagicoccaceae</taxon>
        <taxon>Pelagicoccus</taxon>
    </lineage>
</organism>
<dbReference type="CDD" id="cd16964">
    <property type="entry name" value="YqgF"/>
    <property type="match status" value="1"/>
</dbReference>
<dbReference type="GO" id="GO:0004518">
    <property type="term" value="F:nuclease activity"/>
    <property type="evidence" value="ECO:0007669"/>
    <property type="project" value="UniProtKB-KW"/>
</dbReference>
<dbReference type="NCBIfam" id="TIGR00250">
    <property type="entry name" value="RNAse_H_YqgF"/>
    <property type="match status" value="1"/>
</dbReference>
<dbReference type="SUPFAM" id="SSF53098">
    <property type="entry name" value="Ribonuclease H-like"/>
    <property type="match status" value="1"/>
</dbReference>
<dbReference type="InterPro" id="IPR012337">
    <property type="entry name" value="RNaseH-like_sf"/>
</dbReference>
<dbReference type="PANTHER" id="PTHR33317:SF4">
    <property type="entry name" value="POLYNUCLEOTIDYL TRANSFERASE, RIBONUCLEASE H-LIKE SUPERFAMILY PROTEIN"/>
    <property type="match status" value="1"/>
</dbReference>
<keyword evidence="2 5" id="KW-0690">Ribosome biogenesis</keyword>
<proteinExistence type="inferred from homology"/>
<comment type="function">
    <text evidence="5">Could be a nuclease involved in processing of the 5'-end of pre-16S rRNA.</text>
</comment>
<dbReference type="Proteomes" id="UP000526501">
    <property type="component" value="Unassembled WGS sequence"/>
</dbReference>
<keyword evidence="3 5" id="KW-0540">Nuclease</keyword>
<dbReference type="InterPro" id="IPR005227">
    <property type="entry name" value="YqgF"/>
</dbReference>
<evidence type="ECO:0000256" key="2">
    <source>
        <dbReference type="ARBA" id="ARBA00022517"/>
    </source>
</evidence>
<evidence type="ECO:0000256" key="4">
    <source>
        <dbReference type="ARBA" id="ARBA00022801"/>
    </source>
</evidence>
<feature type="domain" description="YqgF/RNase H-like" evidence="6">
    <location>
        <begin position="1"/>
        <end position="100"/>
    </location>
</feature>
<dbReference type="GO" id="GO:0016788">
    <property type="term" value="F:hydrolase activity, acting on ester bonds"/>
    <property type="evidence" value="ECO:0007669"/>
    <property type="project" value="UniProtKB-UniRule"/>
</dbReference>
<dbReference type="Pfam" id="PF03652">
    <property type="entry name" value="RuvX"/>
    <property type="match status" value="1"/>
</dbReference>
<dbReference type="EC" id="3.1.-.-" evidence="5"/>
<evidence type="ECO:0000256" key="3">
    <source>
        <dbReference type="ARBA" id="ARBA00022722"/>
    </source>
</evidence>
<reference evidence="7 8" key="1">
    <citation type="submission" date="2020-07" db="EMBL/GenBank/DDBJ databases">
        <authorList>
            <person name="Feng X."/>
        </authorList>
    </citation>
    <scope>NUCLEOTIDE SEQUENCE [LARGE SCALE GENOMIC DNA]</scope>
    <source>
        <strain evidence="7 8">JCM23202</strain>
    </source>
</reference>
<dbReference type="InterPro" id="IPR037027">
    <property type="entry name" value="YqgF/RNaseH-like_dom_sf"/>
</dbReference>